<proteinExistence type="predicted"/>
<dbReference type="GO" id="GO:0005092">
    <property type="term" value="F:GDP-dissociation inhibitor activity"/>
    <property type="evidence" value="ECO:0007669"/>
    <property type="project" value="TreeGrafter"/>
</dbReference>
<dbReference type="GO" id="GO:0001965">
    <property type="term" value="F:G-protein alpha-subunit binding"/>
    <property type="evidence" value="ECO:0007669"/>
    <property type="project" value="TreeGrafter"/>
</dbReference>
<dbReference type="InterPro" id="IPR019734">
    <property type="entry name" value="TPR_rpt"/>
</dbReference>
<comment type="subcellular location">
    <subcellularLocation>
        <location evidence="1">Cytoplasm</location>
    </subcellularLocation>
</comment>
<evidence type="ECO:0000256" key="1">
    <source>
        <dbReference type="ARBA" id="ARBA00004496"/>
    </source>
</evidence>
<organism evidence="4 5">
    <name type="scientific">Lusitaniella coriacea LEGE 07157</name>
    <dbReference type="NCBI Taxonomy" id="945747"/>
    <lineage>
        <taxon>Bacteria</taxon>
        <taxon>Bacillati</taxon>
        <taxon>Cyanobacteriota</taxon>
        <taxon>Cyanophyceae</taxon>
        <taxon>Spirulinales</taxon>
        <taxon>Lusitaniellaceae</taxon>
        <taxon>Lusitaniella</taxon>
    </lineage>
</organism>
<dbReference type="InterPro" id="IPR052386">
    <property type="entry name" value="GPSM"/>
</dbReference>
<name>A0A8J7J2S5_9CYAN</name>
<dbReference type="SMART" id="SM00028">
    <property type="entry name" value="TPR"/>
    <property type="match status" value="7"/>
</dbReference>
<reference evidence="4" key="1">
    <citation type="submission" date="2020-10" db="EMBL/GenBank/DDBJ databases">
        <authorList>
            <person name="Castelo-Branco R."/>
            <person name="Eusebio N."/>
            <person name="Adriana R."/>
            <person name="Vieira A."/>
            <person name="Brugerolle De Fraissinette N."/>
            <person name="Rezende De Castro R."/>
            <person name="Schneider M.P."/>
            <person name="Vasconcelos V."/>
            <person name="Leao P.N."/>
        </authorList>
    </citation>
    <scope>NUCLEOTIDE SEQUENCE</scope>
    <source>
        <strain evidence="4">LEGE 07157</strain>
    </source>
</reference>
<evidence type="ECO:0000256" key="2">
    <source>
        <dbReference type="ARBA" id="ARBA00022490"/>
    </source>
</evidence>
<keyword evidence="3" id="KW-0677">Repeat</keyword>
<dbReference type="GO" id="GO:0005938">
    <property type="term" value="C:cell cortex"/>
    <property type="evidence" value="ECO:0007669"/>
    <property type="project" value="TreeGrafter"/>
</dbReference>
<protein>
    <submittedName>
        <fullName evidence="4">Tetratricopeptide repeat protein</fullName>
    </submittedName>
</protein>
<keyword evidence="5" id="KW-1185">Reference proteome</keyword>
<comment type="caution">
    <text evidence="4">The sequence shown here is derived from an EMBL/GenBank/DDBJ whole genome shotgun (WGS) entry which is preliminary data.</text>
</comment>
<gene>
    <name evidence="4" type="ORF">IQ249_11575</name>
</gene>
<evidence type="ECO:0000256" key="3">
    <source>
        <dbReference type="ARBA" id="ARBA00022737"/>
    </source>
</evidence>
<evidence type="ECO:0000313" key="5">
    <source>
        <dbReference type="Proteomes" id="UP000654482"/>
    </source>
</evidence>
<dbReference type="AlphaFoldDB" id="A0A8J7J2S5"/>
<accession>A0A8J7J2S5</accession>
<sequence length="476" mass="54984">MNCTTKPVELQTLSSKELLNIRYDTGGKLVLLQETTAISPPTSRPLKISEKARLRSAYYWLNSYQPEPNASNLEQVRGYIEAFHHLCELSAWQEAAQILLTRLNFTLEKTLHEQIGTWGYYREQIELYRRLLGKIDLQFDCLCLQGLGNASCWLGKIDEAIEYHQQQLEIARKIKNKKMEASALGGLGFAYSLLEKLKVATHYHQQQLEIAREHDFREEEVLALAHLGRNLCLSFKEREAIKMLQQALKLSKALNNIEVESFILEKLSDAYCMLGKPNNAIKLLKRNLGIDEKLNDLHGMCYTFITLSKSYIMLDRFDRAEKYGQNALKIAELMDYDFDRAVASGNLGLIYSHHENQYDRAIAYFEQALQTFINLEQKTKIGIILTNLSYCYTKLKQYQTAMDYTRKSLAIAREIKNKDMRGLAISMMANAYWHRGQHLRGLLTVAWAMIILPPWKSANGKFLFKKAFETIFSFLK</sequence>
<dbReference type="RefSeq" id="WP_194029629.1">
    <property type="nucleotide sequence ID" value="NZ_JADEWZ010000015.1"/>
</dbReference>
<dbReference type="PANTHER" id="PTHR45954:SF1">
    <property type="entry name" value="LD33695P"/>
    <property type="match status" value="1"/>
</dbReference>
<dbReference type="PANTHER" id="PTHR45954">
    <property type="entry name" value="LD33695P"/>
    <property type="match status" value="1"/>
</dbReference>
<dbReference type="Pfam" id="PF13424">
    <property type="entry name" value="TPR_12"/>
    <property type="match status" value="2"/>
</dbReference>
<dbReference type="Proteomes" id="UP000654482">
    <property type="component" value="Unassembled WGS sequence"/>
</dbReference>
<keyword evidence="2" id="KW-0963">Cytoplasm</keyword>
<dbReference type="Gene3D" id="1.25.40.10">
    <property type="entry name" value="Tetratricopeptide repeat domain"/>
    <property type="match status" value="2"/>
</dbReference>
<dbReference type="SUPFAM" id="SSF48452">
    <property type="entry name" value="TPR-like"/>
    <property type="match status" value="2"/>
</dbReference>
<dbReference type="EMBL" id="JADEWZ010000015">
    <property type="protein sequence ID" value="MBE9116539.1"/>
    <property type="molecule type" value="Genomic_DNA"/>
</dbReference>
<evidence type="ECO:0000313" key="4">
    <source>
        <dbReference type="EMBL" id="MBE9116539.1"/>
    </source>
</evidence>
<dbReference type="InterPro" id="IPR011990">
    <property type="entry name" value="TPR-like_helical_dom_sf"/>
</dbReference>